<accession>A0ABV6M3E0</accession>
<proteinExistence type="predicted"/>
<evidence type="ECO:0000256" key="1">
    <source>
        <dbReference type="SAM" id="MobiDB-lite"/>
    </source>
</evidence>
<dbReference type="InterPro" id="IPR045596">
    <property type="entry name" value="DUF6459"/>
</dbReference>
<keyword evidence="3" id="KW-1185">Reference proteome</keyword>
<evidence type="ECO:0000313" key="2">
    <source>
        <dbReference type="EMBL" id="MFC0529225.1"/>
    </source>
</evidence>
<organism evidence="2 3">
    <name type="scientific">Phytohabitans kaempferiae</name>
    <dbReference type="NCBI Taxonomy" id="1620943"/>
    <lineage>
        <taxon>Bacteria</taxon>
        <taxon>Bacillati</taxon>
        <taxon>Actinomycetota</taxon>
        <taxon>Actinomycetes</taxon>
        <taxon>Micromonosporales</taxon>
        <taxon>Micromonosporaceae</taxon>
    </lineage>
</organism>
<dbReference type="RefSeq" id="WP_377251771.1">
    <property type="nucleotide sequence ID" value="NZ_JBHLUH010000027.1"/>
</dbReference>
<comment type="caution">
    <text evidence="2">The sequence shown here is derived from an EMBL/GenBank/DDBJ whole genome shotgun (WGS) entry which is preliminary data.</text>
</comment>
<name>A0ABV6M3E0_9ACTN</name>
<evidence type="ECO:0000313" key="3">
    <source>
        <dbReference type="Proteomes" id="UP001589867"/>
    </source>
</evidence>
<reference evidence="2 3" key="1">
    <citation type="submission" date="2024-09" db="EMBL/GenBank/DDBJ databases">
        <authorList>
            <person name="Sun Q."/>
            <person name="Mori K."/>
        </authorList>
    </citation>
    <scope>NUCLEOTIDE SEQUENCE [LARGE SCALE GENOMIC DNA]</scope>
    <source>
        <strain evidence="2 3">TBRC 3947</strain>
    </source>
</reference>
<dbReference type="Proteomes" id="UP001589867">
    <property type="component" value="Unassembled WGS sequence"/>
</dbReference>
<gene>
    <name evidence="2" type="ORF">ACFFIA_16355</name>
</gene>
<dbReference type="EMBL" id="JBHLUH010000027">
    <property type="protein sequence ID" value="MFC0529225.1"/>
    <property type="molecule type" value="Genomic_DNA"/>
</dbReference>
<sequence length="198" mass="22052">MIAKVRPSIRLRPVPALDPPFEDEATPPLWGQLPLQFDSGGTRRRHHAPIPVPRARSGTSTDEPPGATHDQPASTPPDATPEAKRASRRFLDVCLEIFNGYRPVAHIRMLTGYQAEPIVEQVAACLDRADGLRRARDNGRLLRHQANFVMVRHLRVCEPRAGVAEGAAALSLADRTWALAFRLERRRGRWLCAAVRLV</sequence>
<feature type="region of interest" description="Disordered" evidence="1">
    <location>
        <begin position="1"/>
        <end position="85"/>
    </location>
</feature>
<dbReference type="Pfam" id="PF20060">
    <property type="entry name" value="DUF6459"/>
    <property type="match status" value="1"/>
</dbReference>
<protein>
    <submittedName>
        <fullName evidence="2">Rv3235 family protein</fullName>
    </submittedName>
</protein>